<comment type="subunit">
    <text evidence="5">The glycine cleavage system is composed of four proteins: P, T, L and H.</text>
</comment>
<dbReference type="SUPFAM" id="SSF51230">
    <property type="entry name" value="Single hybrid motif"/>
    <property type="match status" value="1"/>
</dbReference>
<protein>
    <recommendedName>
        <fullName evidence="5">Glycine cleavage system H protein</fullName>
    </recommendedName>
</protein>
<keyword evidence="3 5" id="KW-0809">Transit peptide</keyword>
<dbReference type="OrthoDB" id="10264154at2759"/>
<dbReference type="GO" id="GO:0019464">
    <property type="term" value="P:glycine decarboxylation via glycine cleavage system"/>
    <property type="evidence" value="ECO:0007669"/>
    <property type="project" value="UniProtKB-UniRule"/>
</dbReference>
<comment type="similarity">
    <text evidence="1 5">Belongs to the GcvH family.</text>
</comment>
<keyword evidence="8" id="KW-1185">Reference proteome</keyword>
<reference evidence="7 8" key="1">
    <citation type="journal article" date="2018" name="Mol. Biol. Evol.">
        <title>Broad Genomic Sampling Reveals a Smut Pathogenic Ancestry of the Fungal Clade Ustilaginomycotina.</title>
        <authorList>
            <person name="Kijpornyongpan T."/>
            <person name="Mondo S.J."/>
            <person name="Barry K."/>
            <person name="Sandor L."/>
            <person name="Lee J."/>
            <person name="Lipzen A."/>
            <person name="Pangilinan J."/>
            <person name="LaButti K."/>
            <person name="Hainaut M."/>
            <person name="Henrissat B."/>
            <person name="Grigoriev I.V."/>
            <person name="Spatafora J.W."/>
            <person name="Aime M.C."/>
        </authorList>
    </citation>
    <scope>NUCLEOTIDE SEQUENCE [LARGE SCALE GENOMIC DNA]</scope>
    <source>
        <strain evidence="7 8">MCA 3882</strain>
    </source>
</reference>
<evidence type="ECO:0000256" key="2">
    <source>
        <dbReference type="ARBA" id="ARBA00022823"/>
    </source>
</evidence>
<keyword evidence="5" id="KW-0496">Mitochondrion</keyword>
<dbReference type="GO" id="GO:0009249">
    <property type="term" value="P:protein lipoylation"/>
    <property type="evidence" value="ECO:0007669"/>
    <property type="project" value="TreeGrafter"/>
</dbReference>
<dbReference type="GO" id="GO:0005960">
    <property type="term" value="C:glycine cleavage complex"/>
    <property type="evidence" value="ECO:0007669"/>
    <property type="project" value="UniProtKB-UniRule"/>
</dbReference>
<dbReference type="InterPro" id="IPR000089">
    <property type="entry name" value="Biotin_lipoyl"/>
</dbReference>
<dbReference type="GeneID" id="37018719"/>
<dbReference type="InterPro" id="IPR003016">
    <property type="entry name" value="2-oxoA_DH_lipoyl-BS"/>
</dbReference>
<dbReference type="NCBIfam" id="NF002270">
    <property type="entry name" value="PRK01202.1"/>
    <property type="match status" value="1"/>
</dbReference>
<evidence type="ECO:0000259" key="6">
    <source>
        <dbReference type="PROSITE" id="PS50968"/>
    </source>
</evidence>
<accession>A0A316VM69</accession>
<dbReference type="NCBIfam" id="TIGR00527">
    <property type="entry name" value="gcvH"/>
    <property type="match status" value="1"/>
</dbReference>
<dbReference type="AlphaFoldDB" id="A0A316VM69"/>
<proteinExistence type="inferred from homology"/>
<comment type="cofactor">
    <cofactor evidence="5">
        <name>(R)-lipoate</name>
        <dbReference type="ChEBI" id="CHEBI:83088"/>
    </cofactor>
    <text evidence="5">Binds 1 lipoyl cofactor covalently.</text>
</comment>
<dbReference type="STRING" id="1280837.A0A316VM69"/>
<dbReference type="Gene3D" id="2.40.50.100">
    <property type="match status" value="1"/>
</dbReference>
<dbReference type="EMBL" id="KZ819602">
    <property type="protein sequence ID" value="PWN38410.1"/>
    <property type="molecule type" value="Genomic_DNA"/>
</dbReference>
<feature type="modified residue" description="N6-lipoyllysine" evidence="4">
    <location>
        <position position="103"/>
    </location>
</feature>
<dbReference type="CDD" id="cd06848">
    <property type="entry name" value="GCS_H"/>
    <property type="match status" value="1"/>
</dbReference>
<gene>
    <name evidence="7" type="ORF">FA14DRAFT_131817</name>
</gene>
<evidence type="ECO:0000313" key="8">
    <source>
        <dbReference type="Proteomes" id="UP000245771"/>
    </source>
</evidence>
<evidence type="ECO:0000256" key="5">
    <source>
        <dbReference type="RuleBase" id="RU364055"/>
    </source>
</evidence>
<dbReference type="RefSeq" id="XP_025358712.1">
    <property type="nucleotide sequence ID" value="XM_025496938.1"/>
</dbReference>
<dbReference type="PANTHER" id="PTHR11715">
    <property type="entry name" value="GLYCINE CLEAVAGE SYSTEM H PROTEIN"/>
    <property type="match status" value="1"/>
</dbReference>
<dbReference type="GO" id="GO:0005739">
    <property type="term" value="C:mitochondrion"/>
    <property type="evidence" value="ECO:0007669"/>
    <property type="project" value="UniProtKB-SubCell"/>
</dbReference>
<dbReference type="InterPro" id="IPR017453">
    <property type="entry name" value="GCV_H_sub"/>
</dbReference>
<keyword evidence="2 4" id="KW-0450">Lipoyl</keyword>
<comment type="subcellular location">
    <subcellularLocation>
        <location evidence="5">Mitochondrion</location>
    </subcellularLocation>
</comment>
<dbReference type="PROSITE" id="PS50968">
    <property type="entry name" value="BIOTINYL_LIPOYL"/>
    <property type="match status" value="1"/>
</dbReference>
<dbReference type="PANTHER" id="PTHR11715:SF3">
    <property type="entry name" value="GLYCINE CLEAVAGE SYSTEM H PROTEIN-RELATED"/>
    <property type="match status" value="1"/>
</dbReference>
<dbReference type="InterPro" id="IPR011053">
    <property type="entry name" value="Single_hybrid_motif"/>
</dbReference>
<evidence type="ECO:0000256" key="3">
    <source>
        <dbReference type="ARBA" id="ARBA00022946"/>
    </source>
</evidence>
<dbReference type="HAMAP" id="MF_00272">
    <property type="entry name" value="GcvH"/>
    <property type="match status" value="1"/>
</dbReference>
<feature type="domain" description="Lipoyl-binding" evidence="6">
    <location>
        <begin position="62"/>
        <end position="144"/>
    </location>
</feature>
<dbReference type="InParanoid" id="A0A316VM69"/>
<evidence type="ECO:0000256" key="4">
    <source>
        <dbReference type="PIRSR" id="PIRSR617453-50"/>
    </source>
</evidence>
<dbReference type="Pfam" id="PF01597">
    <property type="entry name" value="GCV_H"/>
    <property type="match status" value="1"/>
</dbReference>
<dbReference type="InterPro" id="IPR002930">
    <property type="entry name" value="GCV_H"/>
</dbReference>
<evidence type="ECO:0000256" key="1">
    <source>
        <dbReference type="ARBA" id="ARBA00009249"/>
    </source>
</evidence>
<comment type="function">
    <text evidence="5">The H protein shuttles the methylamine group of glycine from the P protein to the T protein.</text>
</comment>
<dbReference type="FunCoup" id="A0A316VM69">
    <property type="interactions" value="514"/>
</dbReference>
<dbReference type="InterPro" id="IPR033753">
    <property type="entry name" value="GCV_H/Fam206"/>
</dbReference>
<dbReference type="Proteomes" id="UP000245771">
    <property type="component" value="Unassembled WGS sequence"/>
</dbReference>
<organism evidence="7 8">
    <name type="scientific">Meira miltonrushii</name>
    <dbReference type="NCBI Taxonomy" id="1280837"/>
    <lineage>
        <taxon>Eukaryota</taxon>
        <taxon>Fungi</taxon>
        <taxon>Dikarya</taxon>
        <taxon>Basidiomycota</taxon>
        <taxon>Ustilaginomycotina</taxon>
        <taxon>Exobasidiomycetes</taxon>
        <taxon>Exobasidiales</taxon>
        <taxon>Brachybasidiaceae</taxon>
        <taxon>Meira</taxon>
    </lineage>
</organism>
<name>A0A316VM69_9BASI</name>
<evidence type="ECO:0000313" key="7">
    <source>
        <dbReference type="EMBL" id="PWN38410.1"/>
    </source>
</evidence>
<dbReference type="PROSITE" id="PS00189">
    <property type="entry name" value="LIPOYL"/>
    <property type="match status" value="1"/>
</dbReference>
<sequence>MLAPLRSAQPIITRSICRGVQAPRIAAIPLQRSFASSSIVQKTSIRYTAEHEWVKFDDENSTGLIGITDYAQKSLGDVVYVELPKEGSEVQQGEQIGAVESVKAASDIYSPVTGQVESVNSQLGEEPGLLNKSPEEKGWLCRIKLNNPAEFEELLDEEAYTKLTEDA</sequence>